<protein>
    <submittedName>
        <fullName evidence="3">Glycosyltransferase family 4 protein</fullName>
    </submittedName>
</protein>
<reference evidence="4" key="1">
    <citation type="journal article" date="2019" name="Int. J. Syst. Evol. Microbiol.">
        <title>The Global Catalogue of Microorganisms (GCM) 10K type strain sequencing project: providing services to taxonomists for standard genome sequencing and annotation.</title>
        <authorList>
            <consortium name="The Broad Institute Genomics Platform"/>
            <consortium name="The Broad Institute Genome Sequencing Center for Infectious Disease"/>
            <person name="Wu L."/>
            <person name="Ma J."/>
        </authorList>
    </citation>
    <scope>NUCLEOTIDE SEQUENCE [LARGE SCALE GENOMIC DNA]</scope>
    <source>
        <strain evidence="4">KCTC 22437</strain>
    </source>
</reference>
<accession>A0ABW5YB12</accession>
<gene>
    <name evidence="3" type="ORF">ACFS5N_08570</name>
</gene>
<evidence type="ECO:0000313" key="4">
    <source>
        <dbReference type="Proteomes" id="UP001597557"/>
    </source>
</evidence>
<feature type="domain" description="Glycosyl transferase family 1" evidence="1">
    <location>
        <begin position="193"/>
        <end position="360"/>
    </location>
</feature>
<dbReference type="CDD" id="cd03808">
    <property type="entry name" value="GT4_CapM-like"/>
    <property type="match status" value="1"/>
</dbReference>
<dbReference type="PANTHER" id="PTHR12526">
    <property type="entry name" value="GLYCOSYLTRANSFERASE"/>
    <property type="match status" value="1"/>
</dbReference>
<dbReference type="Gene3D" id="3.40.50.2000">
    <property type="entry name" value="Glycogen Phosphorylase B"/>
    <property type="match status" value="2"/>
</dbReference>
<dbReference type="Pfam" id="PF00534">
    <property type="entry name" value="Glycos_transf_1"/>
    <property type="match status" value="1"/>
</dbReference>
<dbReference type="SUPFAM" id="SSF53756">
    <property type="entry name" value="UDP-Glycosyltransferase/glycogen phosphorylase"/>
    <property type="match status" value="1"/>
</dbReference>
<feature type="domain" description="Glycosyltransferase subfamily 4-like N-terminal" evidence="2">
    <location>
        <begin position="23"/>
        <end position="171"/>
    </location>
</feature>
<name>A0ABW5YB12_9SPHI</name>
<organism evidence="3 4">
    <name type="scientific">Mucilaginibacter ximonensis</name>
    <dbReference type="NCBI Taxonomy" id="538021"/>
    <lineage>
        <taxon>Bacteria</taxon>
        <taxon>Pseudomonadati</taxon>
        <taxon>Bacteroidota</taxon>
        <taxon>Sphingobacteriia</taxon>
        <taxon>Sphingobacteriales</taxon>
        <taxon>Sphingobacteriaceae</taxon>
        <taxon>Mucilaginibacter</taxon>
    </lineage>
</organism>
<keyword evidence="4" id="KW-1185">Reference proteome</keyword>
<comment type="caution">
    <text evidence="3">The sequence shown here is derived from an EMBL/GenBank/DDBJ whole genome shotgun (WGS) entry which is preliminary data.</text>
</comment>
<sequence>MVKLVRITTVPISLDKLLQGQLKYMRGNGFDVKMISSWDEKLPLIAERETSGYVAINMKRAISPFDDIISLIKLIKTLKKLKPDIVHTHTPKAGLLGMCAAWLVKTPIRLHTVAGLPLMETTGVKRNILEAAERWTYRFANKVYPNSKNLQQFILDNRFCSASKLKVIGNGSSNGINTENFKLTDSVVEQARQLKSKLLIGEQDFVFTFVGRLVKDKGIEELVQSFSVINKKHPKTRLLLVGPFEPELDPLSNDCLIKIQSNKTIINAGFQNDIKPYLAISSALVFPSYREGFPNVPMQAGCFNLPAIVTNINGCNEIINQGENGLIIPPKNIEALTDAMERLFTDKLLYNKMKINARKMIVDRYEQTYFWSLLLKEYQQHLKQHGIS</sequence>
<dbReference type="InterPro" id="IPR001296">
    <property type="entry name" value="Glyco_trans_1"/>
</dbReference>
<dbReference type="RefSeq" id="WP_377184278.1">
    <property type="nucleotide sequence ID" value="NZ_JBHUPD010000002.1"/>
</dbReference>
<dbReference type="Pfam" id="PF13439">
    <property type="entry name" value="Glyco_transf_4"/>
    <property type="match status" value="1"/>
</dbReference>
<dbReference type="Proteomes" id="UP001597557">
    <property type="component" value="Unassembled WGS sequence"/>
</dbReference>
<evidence type="ECO:0000259" key="2">
    <source>
        <dbReference type="Pfam" id="PF13439"/>
    </source>
</evidence>
<proteinExistence type="predicted"/>
<evidence type="ECO:0000313" key="3">
    <source>
        <dbReference type="EMBL" id="MFD2872517.1"/>
    </source>
</evidence>
<dbReference type="InterPro" id="IPR028098">
    <property type="entry name" value="Glyco_trans_4-like_N"/>
</dbReference>
<dbReference type="EMBL" id="JBHUPD010000002">
    <property type="protein sequence ID" value="MFD2872517.1"/>
    <property type="molecule type" value="Genomic_DNA"/>
</dbReference>
<evidence type="ECO:0000259" key="1">
    <source>
        <dbReference type="Pfam" id="PF00534"/>
    </source>
</evidence>
<dbReference type="PANTHER" id="PTHR12526:SF630">
    <property type="entry name" value="GLYCOSYLTRANSFERASE"/>
    <property type="match status" value="1"/>
</dbReference>